<evidence type="ECO:0000256" key="2">
    <source>
        <dbReference type="ARBA" id="ARBA00005944"/>
    </source>
</evidence>
<dbReference type="PANTHER" id="PTHR34093:SF1">
    <property type="entry name" value="CHLORIDE CHANNEL CLIC-LIKE PROTEIN 1"/>
    <property type="match status" value="1"/>
</dbReference>
<evidence type="ECO:0000256" key="9">
    <source>
        <dbReference type="SAM" id="SignalP"/>
    </source>
</evidence>
<feature type="region of interest" description="Disordered" evidence="7">
    <location>
        <begin position="327"/>
        <end position="430"/>
    </location>
</feature>
<reference evidence="10" key="3">
    <citation type="submission" date="2025-09" db="UniProtKB">
        <authorList>
            <consortium name="Ensembl"/>
        </authorList>
    </citation>
    <scope>IDENTIFICATION</scope>
</reference>
<evidence type="ECO:0000256" key="4">
    <source>
        <dbReference type="ARBA" id="ARBA00022692"/>
    </source>
</evidence>
<dbReference type="Proteomes" id="UP000008225">
    <property type="component" value="Chromosome 7"/>
</dbReference>
<evidence type="ECO:0000256" key="8">
    <source>
        <dbReference type="SAM" id="Phobius"/>
    </source>
</evidence>
<evidence type="ECO:0000256" key="6">
    <source>
        <dbReference type="ARBA" id="ARBA00023136"/>
    </source>
</evidence>
<keyword evidence="4 8" id="KW-0812">Transmembrane</keyword>
<dbReference type="GeneTree" id="ENSGT00390000016611"/>
<sequence>MLWSLLLCECLLLVAGYAQDDDWIDPTDMLNYDAASGTMRKSQAKYGISGEKDVSPDLAYADEISKCYHKLDSLTYKIDECEKKKREDYESQSNPVFRRYLNKILIEAGKLGLLAFAQHQAEVAKMEPFNNVCAEKMDWTGSIWEWLRISWTYKDDPCQKYYELLLVNPIWLVPPTKALAVTFTTFVTEPLKHIGKGTGEFIKALMKEIPTLLHLPVLMIMALAVLSFCYGAGKSVPVLRHIGGPEKEPPLARQLRDRRRQKEIDYRLDGGAGDAAFHYRGQTGPIEQGPYAKTYESRREILRERDVDLKFQTGNRSPEVLRAFDLPDAEAQEHPTVVPTHKSPVLDTKPTETGGIPGEGTLKESSTESSQSAKPVSGQDTSGNTEGPPAAEKAQLTSEAKDSPDQGSTCSPARSMAGPHGQDPVSSPCG</sequence>
<name>A0A2R8M8T7_CALJA</name>
<keyword evidence="11" id="KW-1185">Reference proteome</keyword>
<accession>A0A2R8M8T7</accession>
<evidence type="ECO:0000256" key="7">
    <source>
        <dbReference type="SAM" id="MobiDB-lite"/>
    </source>
</evidence>
<evidence type="ECO:0000256" key="5">
    <source>
        <dbReference type="ARBA" id="ARBA00022989"/>
    </source>
</evidence>
<comment type="similarity">
    <text evidence="2">Belongs to the chloride channel MCLC family.</text>
</comment>
<comment type="subcellular location">
    <subcellularLocation>
        <location evidence="1">Membrane</location>
        <topology evidence="1">Multi-pass membrane protein</topology>
    </subcellularLocation>
</comment>
<evidence type="ECO:0000256" key="3">
    <source>
        <dbReference type="ARBA" id="ARBA00015571"/>
    </source>
</evidence>
<dbReference type="Bgee" id="ENSCJAG00000002641">
    <property type="expression patterns" value="Expressed in testis and 6 other cell types or tissues"/>
</dbReference>
<protein>
    <recommendedName>
        <fullName evidence="3">Chloride channel CLIC-like protein 1</fullName>
    </recommendedName>
</protein>
<reference evidence="10" key="2">
    <citation type="submission" date="2025-08" db="UniProtKB">
        <authorList>
            <consortium name="Ensembl"/>
        </authorList>
    </citation>
    <scope>IDENTIFICATION</scope>
</reference>
<dbReference type="GO" id="GO:0005254">
    <property type="term" value="F:chloride channel activity"/>
    <property type="evidence" value="ECO:0007669"/>
    <property type="project" value="TreeGrafter"/>
</dbReference>
<keyword evidence="5 8" id="KW-1133">Transmembrane helix</keyword>
<evidence type="ECO:0000313" key="10">
    <source>
        <dbReference type="Ensembl" id="ENSCJAP00000055632.2"/>
    </source>
</evidence>
<proteinExistence type="inferred from homology"/>
<feature type="compositionally biased region" description="Polar residues" evidence="7">
    <location>
        <begin position="367"/>
        <end position="385"/>
    </location>
</feature>
<dbReference type="InterPro" id="IPR009231">
    <property type="entry name" value="Chloride_chnl_CLIC-like"/>
</dbReference>
<dbReference type="Ensembl" id="ENSCJAT00000081124.2">
    <property type="protein sequence ID" value="ENSCJAP00000055632.2"/>
    <property type="gene ID" value="ENSCJAG00000002641.5"/>
</dbReference>
<gene>
    <name evidence="10" type="primary">CLCC1</name>
</gene>
<dbReference type="PANTHER" id="PTHR34093">
    <property type="entry name" value="CHLORIDE CHANNEL CLIC-LIKE PROTEIN 1"/>
    <property type="match status" value="1"/>
</dbReference>
<feature type="chain" id="PRO_5035184884" description="Chloride channel CLIC-like protein 1" evidence="9">
    <location>
        <begin position="19"/>
        <end position="430"/>
    </location>
</feature>
<feature type="signal peptide" evidence="9">
    <location>
        <begin position="1"/>
        <end position="18"/>
    </location>
</feature>
<evidence type="ECO:0000313" key="11">
    <source>
        <dbReference type="Proteomes" id="UP000008225"/>
    </source>
</evidence>
<dbReference type="GO" id="GO:0016020">
    <property type="term" value="C:membrane"/>
    <property type="evidence" value="ECO:0007669"/>
    <property type="project" value="UniProtKB-SubCell"/>
</dbReference>
<evidence type="ECO:0000256" key="1">
    <source>
        <dbReference type="ARBA" id="ARBA00004141"/>
    </source>
</evidence>
<feature type="transmembrane region" description="Helical" evidence="8">
    <location>
        <begin position="212"/>
        <end position="232"/>
    </location>
</feature>
<keyword evidence="9" id="KW-0732">Signal</keyword>
<keyword evidence="6 8" id="KW-0472">Membrane</keyword>
<dbReference type="Pfam" id="PF05934">
    <property type="entry name" value="MCLC"/>
    <property type="match status" value="2"/>
</dbReference>
<organism evidence="10 11">
    <name type="scientific">Callithrix jacchus</name>
    <name type="common">White-tufted-ear marmoset</name>
    <name type="synonym">Simia Jacchus</name>
    <dbReference type="NCBI Taxonomy" id="9483"/>
    <lineage>
        <taxon>Eukaryota</taxon>
        <taxon>Metazoa</taxon>
        <taxon>Chordata</taxon>
        <taxon>Craniata</taxon>
        <taxon>Vertebrata</taxon>
        <taxon>Euteleostomi</taxon>
        <taxon>Mammalia</taxon>
        <taxon>Eutheria</taxon>
        <taxon>Euarchontoglires</taxon>
        <taxon>Primates</taxon>
        <taxon>Haplorrhini</taxon>
        <taxon>Platyrrhini</taxon>
        <taxon>Cebidae</taxon>
        <taxon>Callitrichinae</taxon>
        <taxon>Callithrix</taxon>
        <taxon>Callithrix</taxon>
    </lineage>
</organism>
<reference evidence="10" key="1">
    <citation type="submission" date="2009-03" db="EMBL/GenBank/DDBJ databases">
        <authorList>
            <person name="Warren W."/>
            <person name="Ye L."/>
            <person name="Minx P."/>
            <person name="Worley K."/>
            <person name="Gibbs R."/>
            <person name="Wilson R.K."/>
        </authorList>
    </citation>
    <scope>NUCLEOTIDE SEQUENCE [LARGE SCALE GENOMIC DNA]</scope>
</reference>
<dbReference type="GO" id="GO:0005783">
    <property type="term" value="C:endoplasmic reticulum"/>
    <property type="evidence" value="ECO:0007669"/>
    <property type="project" value="TreeGrafter"/>
</dbReference>
<dbReference type="AlphaFoldDB" id="A0A2R8M8T7"/>